<evidence type="ECO:0000259" key="2">
    <source>
        <dbReference type="Pfam" id="PF21941"/>
    </source>
</evidence>
<reference evidence="3 4" key="1">
    <citation type="submission" date="2013-06" db="EMBL/GenBank/DDBJ databases">
        <authorList>
            <person name="Weinstock G."/>
            <person name="Sodergren E."/>
            <person name="Lobos E.A."/>
            <person name="Fulton L."/>
            <person name="Fulton R."/>
            <person name="Courtney L."/>
            <person name="Fronick C."/>
            <person name="O'Laughlin M."/>
            <person name="Godfrey J."/>
            <person name="Wilson R.M."/>
            <person name="Miner T."/>
            <person name="Farmer C."/>
            <person name="Delehaunty K."/>
            <person name="Cordes M."/>
            <person name="Minx P."/>
            <person name="Tomlinson C."/>
            <person name="Chen J."/>
            <person name="Wollam A."/>
            <person name="Pepin K.H."/>
            <person name="Bhonagiri V."/>
            <person name="Zhang X."/>
            <person name="Warren W."/>
            <person name="Mitreva M."/>
            <person name="Mardis E.R."/>
            <person name="Wilson R.K."/>
        </authorList>
    </citation>
    <scope>NUCLEOTIDE SEQUENCE [LARGE SCALE GENOMIC DNA]</scope>
    <source>
        <strain evidence="3 4">F0279</strain>
    </source>
</reference>
<gene>
    <name evidence="3" type="ORF">HMPREF9015_00187</name>
</gene>
<dbReference type="Pfam" id="PF21941">
    <property type="entry name" value="SMEK_N"/>
    <property type="match status" value="1"/>
</dbReference>
<accession>U2RTI1</accession>
<sequence length="338" mass="39953">MNKEGEVEMNEQIYISYIIKKLTVLICEIKLRGKLNLHDINIHSEDFFCQLLNKIYGTEYKNTNEFKSNTEAIDLIEKNIKEIIQVTSNNTKKKIESTLNKKSLKKYSTEGYQLKFIILKDGNGSLRTKDYSNPYKVKFNPKEDILYPENVIEIIKGLEIEKKFEIYNFFQEQFDEDIRIKNFTNLAEIMNILSKKDLILVEKQDIDLRKYKIEEKIEYNKLERIKDSTINKYKEYIGQLDKIYKEFDIQGLNKSISIFNKLGNFYEKEIVIDSNVSSVQIFFNIIKNISEYIKSSSNYIEISDEELEQCVRIIVVDAFIRCKVFEKPKEKKGNVITS</sequence>
<organism evidence="3 4">
    <name type="scientific">Leptotrichia wadei (strain F0279)</name>
    <dbReference type="NCBI Taxonomy" id="888055"/>
    <lineage>
        <taxon>Bacteria</taxon>
        <taxon>Fusobacteriati</taxon>
        <taxon>Fusobacteriota</taxon>
        <taxon>Fusobacteriia</taxon>
        <taxon>Fusobacteriales</taxon>
        <taxon>Leptotrichiaceae</taxon>
        <taxon>Leptotrichia</taxon>
    </lineage>
</organism>
<dbReference type="PATRIC" id="fig|888055.3.peg.182"/>
<dbReference type="EMBL" id="AWVM01000012">
    <property type="protein sequence ID" value="ERK53962.1"/>
    <property type="molecule type" value="Genomic_DNA"/>
</dbReference>
<evidence type="ECO:0000313" key="3">
    <source>
        <dbReference type="EMBL" id="ERK53962.1"/>
    </source>
</evidence>
<comment type="caution">
    <text evidence="3">The sequence shown here is derived from an EMBL/GenBank/DDBJ whole genome shotgun (WGS) entry which is preliminary data.</text>
</comment>
<feature type="domain" description="ABC-three component systems C-terminal" evidence="1">
    <location>
        <begin position="185"/>
        <end position="326"/>
    </location>
</feature>
<dbReference type="eggNOG" id="ENOG502Z8AU">
    <property type="taxonomic scope" value="Bacteria"/>
</dbReference>
<name>U2RTI1_LEPWF</name>
<dbReference type="Proteomes" id="UP000016626">
    <property type="component" value="Unassembled WGS sequence"/>
</dbReference>
<dbReference type="InterPro" id="IPR046919">
    <property type="entry name" value="ABC-3C_CTD10"/>
</dbReference>
<dbReference type="AlphaFoldDB" id="U2RTI1"/>
<dbReference type="Pfam" id="PF20275">
    <property type="entry name" value="CTD10"/>
    <property type="match status" value="1"/>
</dbReference>
<proteinExistence type="predicted"/>
<evidence type="ECO:0000259" key="1">
    <source>
        <dbReference type="Pfam" id="PF20275"/>
    </source>
</evidence>
<dbReference type="HOGENOM" id="CLU_865560_0_0_0"/>
<feature type="domain" description="SMEK" evidence="2">
    <location>
        <begin position="17"/>
        <end position="155"/>
    </location>
</feature>
<evidence type="ECO:0000313" key="4">
    <source>
        <dbReference type="Proteomes" id="UP000016626"/>
    </source>
</evidence>
<dbReference type="NCBIfam" id="NF033859">
    <property type="entry name" value="SMEK_N"/>
    <property type="match status" value="1"/>
</dbReference>
<protein>
    <submittedName>
        <fullName evidence="3">Uncharacterized protein</fullName>
    </submittedName>
</protein>
<dbReference type="InterPro" id="IPR047740">
    <property type="entry name" value="SMEK_dom"/>
</dbReference>